<sequence>MKMMKKGRNRQKMAQIRAEEAARFEDDCCDHVMPLQICFVLNSITQSGSEDVDEKQQISVKYCAQSHNYQRIPFLCVIICADMFSSD</sequence>
<organism evidence="1 2">
    <name type="scientific">Caerostris darwini</name>
    <dbReference type="NCBI Taxonomy" id="1538125"/>
    <lineage>
        <taxon>Eukaryota</taxon>
        <taxon>Metazoa</taxon>
        <taxon>Ecdysozoa</taxon>
        <taxon>Arthropoda</taxon>
        <taxon>Chelicerata</taxon>
        <taxon>Arachnida</taxon>
        <taxon>Araneae</taxon>
        <taxon>Araneomorphae</taxon>
        <taxon>Entelegynae</taxon>
        <taxon>Araneoidea</taxon>
        <taxon>Araneidae</taxon>
        <taxon>Caerostris</taxon>
    </lineage>
</organism>
<reference evidence="1 2" key="1">
    <citation type="submission" date="2021-06" db="EMBL/GenBank/DDBJ databases">
        <title>Caerostris darwini draft genome.</title>
        <authorList>
            <person name="Kono N."/>
            <person name="Arakawa K."/>
        </authorList>
    </citation>
    <scope>NUCLEOTIDE SEQUENCE [LARGE SCALE GENOMIC DNA]</scope>
</reference>
<accession>A0AAV4SWV7</accession>
<proteinExistence type="predicted"/>
<evidence type="ECO:0000313" key="1">
    <source>
        <dbReference type="EMBL" id="GIY37451.1"/>
    </source>
</evidence>
<name>A0AAV4SWV7_9ARAC</name>
<comment type="caution">
    <text evidence="1">The sequence shown here is derived from an EMBL/GenBank/DDBJ whole genome shotgun (WGS) entry which is preliminary data.</text>
</comment>
<keyword evidence="2" id="KW-1185">Reference proteome</keyword>
<protein>
    <submittedName>
        <fullName evidence="1">Uncharacterized protein</fullName>
    </submittedName>
</protein>
<dbReference type="AlphaFoldDB" id="A0AAV4SWV7"/>
<dbReference type="EMBL" id="BPLQ01008449">
    <property type="protein sequence ID" value="GIY37451.1"/>
    <property type="molecule type" value="Genomic_DNA"/>
</dbReference>
<gene>
    <name evidence="1" type="ORF">CDAR_433851</name>
</gene>
<dbReference type="Proteomes" id="UP001054837">
    <property type="component" value="Unassembled WGS sequence"/>
</dbReference>
<evidence type="ECO:0000313" key="2">
    <source>
        <dbReference type="Proteomes" id="UP001054837"/>
    </source>
</evidence>